<dbReference type="PANTHER" id="PTHR31476:SF14">
    <property type="entry name" value="OS09G0473400 PROTEIN"/>
    <property type="match status" value="1"/>
</dbReference>
<feature type="domain" description="PORR" evidence="1">
    <location>
        <begin position="1"/>
        <end position="124"/>
    </location>
</feature>
<dbReference type="Pfam" id="PF11955">
    <property type="entry name" value="PORR"/>
    <property type="match status" value="1"/>
</dbReference>
<dbReference type="AlphaFoldDB" id="A0AAQ3MDR7"/>
<reference evidence="2 3" key="1">
    <citation type="journal article" date="2023" name="Life. Sci Alliance">
        <title>Evolutionary insights into 3D genome organization and epigenetic landscape of Vigna mungo.</title>
        <authorList>
            <person name="Junaid A."/>
            <person name="Singh B."/>
            <person name="Bhatia S."/>
        </authorList>
    </citation>
    <scope>NUCLEOTIDE SEQUENCE [LARGE SCALE GENOMIC DNA]</scope>
    <source>
        <strain evidence="2">Urdbean</strain>
    </source>
</reference>
<organism evidence="2 3">
    <name type="scientific">Vigna mungo</name>
    <name type="common">Black gram</name>
    <name type="synonym">Phaseolus mungo</name>
    <dbReference type="NCBI Taxonomy" id="3915"/>
    <lineage>
        <taxon>Eukaryota</taxon>
        <taxon>Viridiplantae</taxon>
        <taxon>Streptophyta</taxon>
        <taxon>Embryophyta</taxon>
        <taxon>Tracheophyta</taxon>
        <taxon>Spermatophyta</taxon>
        <taxon>Magnoliopsida</taxon>
        <taxon>eudicotyledons</taxon>
        <taxon>Gunneridae</taxon>
        <taxon>Pentapetalae</taxon>
        <taxon>rosids</taxon>
        <taxon>fabids</taxon>
        <taxon>Fabales</taxon>
        <taxon>Fabaceae</taxon>
        <taxon>Papilionoideae</taxon>
        <taxon>50 kb inversion clade</taxon>
        <taxon>NPAAA clade</taxon>
        <taxon>indigoferoid/millettioid clade</taxon>
        <taxon>Phaseoleae</taxon>
        <taxon>Vigna</taxon>
    </lineage>
</organism>
<protein>
    <recommendedName>
        <fullName evidence="1">PORR domain-containing protein</fullName>
    </recommendedName>
</protein>
<dbReference type="InterPro" id="IPR045040">
    <property type="entry name" value="PORR_fam"/>
</dbReference>
<gene>
    <name evidence="2" type="ORF">V8G54_034723</name>
</gene>
<proteinExistence type="predicted"/>
<dbReference type="Proteomes" id="UP001374535">
    <property type="component" value="Chromosome 11"/>
</dbReference>
<sequence>MEDFLAKEHSLMAAMEVNRVEKVRKLLMMSARNCIPFSKIHHHCRTLFDIPDDFYDRVAKYPDFFKIPVDSDNKRVLELVKWDPLLVVSALEREFIVDEDSSKRNFRFPVKYGKVHFTLNMRSWLKFG</sequence>
<dbReference type="PANTHER" id="PTHR31476">
    <property type="entry name" value="PROTEIN WHAT'S THIS FACTOR 1 HOMOLOG, CHLOROPLASTIC"/>
    <property type="match status" value="1"/>
</dbReference>
<accession>A0AAQ3MDR7</accession>
<evidence type="ECO:0000313" key="2">
    <source>
        <dbReference type="EMBL" id="WVY89209.1"/>
    </source>
</evidence>
<keyword evidence="3" id="KW-1185">Reference proteome</keyword>
<dbReference type="InterPro" id="IPR021099">
    <property type="entry name" value="PORR_domain"/>
</dbReference>
<evidence type="ECO:0000259" key="1">
    <source>
        <dbReference type="Pfam" id="PF11955"/>
    </source>
</evidence>
<name>A0AAQ3MDR7_VIGMU</name>
<dbReference type="GO" id="GO:0003723">
    <property type="term" value="F:RNA binding"/>
    <property type="evidence" value="ECO:0007669"/>
    <property type="project" value="InterPro"/>
</dbReference>
<evidence type="ECO:0000313" key="3">
    <source>
        <dbReference type="Proteomes" id="UP001374535"/>
    </source>
</evidence>
<dbReference type="EMBL" id="CP144690">
    <property type="protein sequence ID" value="WVY89209.1"/>
    <property type="molecule type" value="Genomic_DNA"/>
</dbReference>